<dbReference type="GO" id="GO:0005634">
    <property type="term" value="C:nucleus"/>
    <property type="evidence" value="ECO:0007669"/>
    <property type="project" value="TreeGrafter"/>
</dbReference>
<evidence type="ECO:0000259" key="4">
    <source>
        <dbReference type="SMART" id="SM00322"/>
    </source>
</evidence>
<dbReference type="STRING" id="180498.A0A067LJA1"/>
<dbReference type="InterPro" id="IPR045071">
    <property type="entry name" value="BBP-like"/>
</dbReference>
<dbReference type="Pfam" id="PF22675">
    <property type="entry name" value="KH-I_KHDC4-BBP"/>
    <property type="match status" value="1"/>
</dbReference>
<feature type="compositionally biased region" description="Polar residues" evidence="3">
    <location>
        <begin position="411"/>
        <end position="422"/>
    </location>
</feature>
<dbReference type="SUPFAM" id="SSF54791">
    <property type="entry name" value="Eukaryotic type KH-domain (KH-domain type I)"/>
    <property type="match status" value="1"/>
</dbReference>
<name>A0A067LJA1_JATCU</name>
<evidence type="ECO:0000313" key="6">
    <source>
        <dbReference type="Proteomes" id="UP000027138"/>
    </source>
</evidence>
<feature type="region of interest" description="Disordered" evidence="3">
    <location>
        <begin position="598"/>
        <end position="635"/>
    </location>
</feature>
<dbReference type="KEGG" id="jcu:105650973"/>
<feature type="compositionally biased region" description="Polar residues" evidence="3">
    <location>
        <begin position="448"/>
        <end position="461"/>
    </location>
</feature>
<feature type="region of interest" description="Disordered" evidence="3">
    <location>
        <begin position="98"/>
        <end position="123"/>
    </location>
</feature>
<evidence type="ECO:0000256" key="3">
    <source>
        <dbReference type="SAM" id="MobiDB-lite"/>
    </source>
</evidence>
<feature type="domain" description="K Homology" evidence="4">
    <location>
        <begin position="160"/>
        <end position="256"/>
    </location>
</feature>
<gene>
    <name evidence="5" type="ORF">JCGZ_19216</name>
</gene>
<proteinExistence type="predicted"/>
<evidence type="ECO:0000313" key="5">
    <source>
        <dbReference type="EMBL" id="KDP44349.1"/>
    </source>
</evidence>
<protein>
    <recommendedName>
        <fullName evidence="4">K Homology domain-containing protein</fullName>
    </recommendedName>
</protein>
<reference evidence="5 6" key="1">
    <citation type="journal article" date="2014" name="PLoS ONE">
        <title>Global Analysis of Gene Expression Profiles in Physic Nut (Jatropha curcas L.) Seedlings Exposed to Salt Stress.</title>
        <authorList>
            <person name="Zhang L."/>
            <person name="Zhang C."/>
            <person name="Wu P."/>
            <person name="Chen Y."/>
            <person name="Li M."/>
            <person name="Jiang H."/>
            <person name="Wu G."/>
        </authorList>
    </citation>
    <scope>NUCLEOTIDE SEQUENCE [LARGE SCALE GENOMIC DNA]</scope>
    <source>
        <strain evidence="6">cv. GZQX0401</strain>
        <tissue evidence="5">Young leaves</tissue>
    </source>
</reference>
<dbReference type="Proteomes" id="UP000027138">
    <property type="component" value="Unassembled WGS sequence"/>
</dbReference>
<dbReference type="SMART" id="SM00322">
    <property type="entry name" value="KH"/>
    <property type="match status" value="1"/>
</dbReference>
<dbReference type="PANTHER" id="PTHR11208">
    <property type="entry name" value="RNA-BINDING PROTEIN RELATED"/>
    <property type="match status" value="1"/>
</dbReference>
<organism evidence="5 6">
    <name type="scientific">Jatropha curcas</name>
    <name type="common">Barbados nut</name>
    <dbReference type="NCBI Taxonomy" id="180498"/>
    <lineage>
        <taxon>Eukaryota</taxon>
        <taxon>Viridiplantae</taxon>
        <taxon>Streptophyta</taxon>
        <taxon>Embryophyta</taxon>
        <taxon>Tracheophyta</taxon>
        <taxon>Spermatophyta</taxon>
        <taxon>Magnoliopsida</taxon>
        <taxon>eudicotyledons</taxon>
        <taxon>Gunneridae</taxon>
        <taxon>Pentapetalae</taxon>
        <taxon>rosids</taxon>
        <taxon>fabids</taxon>
        <taxon>Malpighiales</taxon>
        <taxon>Euphorbiaceae</taxon>
        <taxon>Crotonoideae</taxon>
        <taxon>Jatropheae</taxon>
        <taxon>Jatropha</taxon>
    </lineage>
</organism>
<evidence type="ECO:0000256" key="1">
    <source>
        <dbReference type="ARBA" id="ARBA00022884"/>
    </source>
</evidence>
<dbReference type="EMBL" id="KK914254">
    <property type="protein sequence ID" value="KDP44349.1"/>
    <property type="molecule type" value="Genomic_DNA"/>
</dbReference>
<dbReference type="InterPro" id="IPR004087">
    <property type="entry name" value="KH_dom"/>
</dbReference>
<dbReference type="Gene3D" id="3.30.1370.10">
    <property type="entry name" value="K Homology domain, type 1"/>
    <property type="match status" value="1"/>
</dbReference>
<evidence type="ECO:0000256" key="2">
    <source>
        <dbReference type="PROSITE-ProRule" id="PRU00117"/>
    </source>
</evidence>
<dbReference type="GO" id="GO:0003729">
    <property type="term" value="F:mRNA binding"/>
    <property type="evidence" value="ECO:0007669"/>
    <property type="project" value="TreeGrafter"/>
</dbReference>
<feature type="region of interest" description="Disordered" evidence="3">
    <location>
        <begin position="762"/>
        <end position="802"/>
    </location>
</feature>
<accession>A0A067LJA1</accession>
<dbReference type="InterPro" id="IPR036612">
    <property type="entry name" value="KH_dom_type_1_sf"/>
</dbReference>
<dbReference type="InterPro" id="IPR055256">
    <property type="entry name" value="KH_1_KHDC4/BBP-like"/>
</dbReference>
<keyword evidence="1 2" id="KW-0694">RNA-binding</keyword>
<dbReference type="AlphaFoldDB" id="A0A067LJA1"/>
<keyword evidence="6" id="KW-1185">Reference proteome</keyword>
<feature type="region of interest" description="Disordered" evidence="3">
    <location>
        <begin position="386"/>
        <end position="475"/>
    </location>
</feature>
<dbReference type="PANTHER" id="PTHR11208:SF98">
    <property type="entry name" value="RNA-BINDING KH DOMAIN-CONTAINING PROTEIN"/>
    <property type="match status" value="1"/>
</dbReference>
<feature type="compositionally biased region" description="Pro residues" evidence="3">
    <location>
        <begin position="392"/>
        <end position="404"/>
    </location>
</feature>
<feature type="compositionally biased region" description="Polar residues" evidence="3">
    <location>
        <begin position="762"/>
        <end position="778"/>
    </location>
</feature>
<dbReference type="GO" id="GO:0048024">
    <property type="term" value="P:regulation of mRNA splicing, via spliceosome"/>
    <property type="evidence" value="ECO:0007669"/>
    <property type="project" value="TreeGrafter"/>
</dbReference>
<dbReference type="OrthoDB" id="6777263at2759"/>
<dbReference type="PROSITE" id="PS50084">
    <property type="entry name" value="KH_TYPE_1"/>
    <property type="match status" value="1"/>
</dbReference>
<sequence>MSATTTSSGASTLGTKVSIFAAKSGFVIPKNKLSGSLVPIFRGGKKSGGNEIANEDNTNQVLRKTKWGPDPTQDAAVKRGRALAYQTRVDQITQQLRSGILDPGETEDSEVLDQHVESKSSSSSFDTKDLELLKLERQEAIGEILKLNPCYKPPPDYVPLLKEATVPIPVKDHPGYNFVGLIFGPGGETQKRLEKETGAKIQLYGSKANTGEKVELSLSDEYETHVASYDELNVHISADTCEKVDGAVSLIEMLVTSVSGNLVSGNNANALSHEASSPSVVLTGDQGVPQSVVGPTQISQQGQFQYQGPQFPAAISAQALGHPPPAFTPLQNSSAPIHINLLPVYSSPMNPTTMPSLFGPRPIPASGFNSILQNASLVSSRPQLPLQVSSHPYPPRNFPMPAPQPSAAQSNVFTSLPFSGNQPLPPLQSPIARQLVPSLSVPLGPQSDRPSTPIGSSSGWSTAPAGAPASLGQGNMGQMVSLQVPRPVVPHPSFLPSNMPSAPTINVHMNHPTGASNFASVLPPQVGSTAPFQSSPAVMAGTLVPHASINPVSGNTAISSPVTSMLQPTPSPVRPSTITAPRPLHSGPIDFTFQPHPENPTAQSVPRPINRPMTQDPPLARSLMQPPSPQAPSLRLTMPNSIPSPGMHLFPRSQLGNQMGQTPVHMSANPFAGNSASTSVSPRVPTFSNASPIMLPPRNFNPTQQLPDLAGPFPPRPGNPLQIRQNFPAPITPRANFMAPSQQSSKNLHFASGPAGQQQIYDPFSPTSVPIMHQQQGGNVIKGRKQEPDPEYEDLMASVGVK</sequence>